<reference evidence="1" key="1">
    <citation type="submission" date="2018-05" db="EMBL/GenBank/DDBJ databases">
        <authorList>
            <person name="Lanie J.A."/>
            <person name="Ng W.-L."/>
            <person name="Kazmierczak K.M."/>
            <person name="Andrzejewski T.M."/>
            <person name="Davidsen T.M."/>
            <person name="Wayne K.J."/>
            <person name="Tettelin H."/>
            <person name="Glass J.I."/>
            <person name="Rusch D."/>
            <person name="Podicherti R."/>
            <person name="Tsui H.-C.T."/>
            <person name="Winkler M.E."/>
        </authorList>
    </citation>
    <scope>NUCLEOTIDE SEQUENCE</scope>
</reference>
<name>A0A383D6K6_9ZZZZ</name>
<dbReference type="EMBL" id="UINC01214303">
    <property type="protein sequence ID" value="SVE39468.1"/>
    <property type="molecule type" value="Genomic_DNA"/>
</dbReference>
<accession>A0A383D6K6</accession>
<evidence type="ECO:0000313" key="1">
    <source>
        <dbReference type="EMBL" id="SVE39468.1"/>
    </source>
</evidence>
<sequence>MHGIKILRHSIYNYWVPFMSFWCSGAGEGTRTPTALRPLGPKPSASTSSATPASMGESMIVYMRGQTFVCNTHNSRIVFLFFGCVQSWLAEKLVWILCGVVRQKRLARRCAYVRTPRCRHIYSLFFGI</sequence>
<organism evidence="1">
    <name type="scientific">marine metagenome</name>
    <dbReference type="NCBI Taxonomy" id="408172"/>
    <lineage>
        <taxon>unclassified sequences</taxon>
        <taxon>metagenomes</taxon>
        <taxon>ecological metagenomes</taxon>
    </lineage>
</organism>
<dbReference type="AlphaFoldDB" id="A0A383D6K6"/>
<proteinExistence type="predicted"/>
<protein>
    <submittedName>
        <fullName evidence="1">Uncharacterized protein</fullName>
    </submittedName>
</protein>
<gene>
    <name evidence="1" type="ORF">METZ01_LOCUS492322</name>
</gene>